<dbReference type="Proteomes" id="UP000054537">
    <property type="component" value="Unassembled WGS sequence"/>
</dbReference>
<evidence type="ECO:0000256" key="1">
    <source>
        <dbReference type="SAM" id="Phobius"/>
    </source>
</evidence>
<feature type="transmembrane region" description="Helical" evidence="1">
    <location>
        <begin position="99"/>
        <end position="116"/>
    </location>
</feature>
<organism evidence="2 3">
    <name type="scientific">Actinoplanes utahensis</name>
    <dbReference type="NCBI Taxonomy" id="1869"/>
    <lineage>
        <taxon>Bacteria</taxon>
        <taxon>Bacillati</taxon>
        <taxon>Actinomycetota</taxon>
        <taxon>Actinomycetes</taxon>
        <taxon>Micromonosporales</taxon>
        <taxon>Micromonosporaceae</taxon>
        <taxon>Actinoplanes</taxon>
    </lineage>
</organism>
<keyword evidence="1" id="KW-1133">Transmembrane helix</keyword>
<evidence type="ECO:0000313" key="3">
    <source>
        <dbReference type="Proteomes" id="UP000054537"/>
    </source>
</evidence>
<feature type="transmembrane region" description="Helical" evidence="1">
    <location>
        <begin position="123"/>
        <end position="144"/>
    </location>
</feature>
<dbReference type="eggNOG" id="ENOG502ZBRV">
    <property type="taxonomic scope" value="Bacteria"/>
</dbReference>
<sequence length="243" mass="26646">MVTTVTARRRTVRRFVPPQHGAWAMLLLPYLAGLLVSGPRRLDLPLLGAWLAGYLLSYYVFQAVKTRRFTRFRAQIQLYGPITVALAFPVVMAVPELLWFAPAYAVLLAVNAWFAWRRSERALLNDLASVVQSCLMVPIVAVVAGTGPRWEPFLIVLLYLTGTVLYVKTMIRERGSVPYRRASVLYHLAAVAAAATAGVLPALVFALLLVRAWALPGRPLTPKRVGFVEIGASILVLAAAVPG</sequence>
<dbReference type="AlphaFoldDB" id="A0A0A6USL0"/>
<dbReference type="RefSeq" id="WP_043524380.1">
    <property type="nucleotide sequence ID" value="NZ_BAABKU010000020.1"/>
</dbReference>
<gene>
    <name evidence="2" type="ORF">MB27_11630</name>
</gene>
<proteinExistence type="predicted"/>
<feature type="transmembrane region" description="Helical" evidence="1">
    <location>
        <begin position="44"/>
        <end position="64"/>
    </location>
</feature>
<feature type="transmembrane region" description="Helical" evidence="1">
    <location>
        <begin position="76"/>
        <end position="93"/>
    </location>
</feature>
<comment type="caution">
    <text evidence="2">The sequence shown here is derived from an EMBL/GenBank/DDBJ whole genome shotgun (WGS) entry which is preliminary data.</text>
</comment>
<evidence type="ECO:0008006" key="4">
    <source>
        <dbReference type="Google" id="ProtNLM"/>
    </source>
</evidence>
<keyword evidence="1" id="KW-0472">Membrane</keyword>
<protein>
    <recommendedName>
        <fullName evidence="4">YwiC-like protein</fullName>
    </recommendedName>
</protein>
<keyword evidence="1" id="KW-0812">Transmembrane</keyword>
<feature type="transmembrane region" description="Helical" evidence="1">
    <location>
        <begin position="21"/>
        <end position="38"/>
    </location>
</feature>
<evidence type="ECO:0000313" key="2">
    <source>
        <dbReference type="EMBL" id="KHD77439.1"/>
    </source>
</evidence>
<feature type="transmembrane region" description="Helical" evidence="1">
    <location>
        <begin position="188"/>
        <end position="213"/>
    </location>
</feature>
<dbReference type="STRING" id="1869.MB27_11630"/>
<accession>A0A0A6USL0</accession>
<dbReference type="EMBL" id="JRTT01000011">
    <property type="protein sequence ID" value="KHD77439.1"/>
    <property type="molecule type" value="Genomic_DNA"/>
</dbReference>
<name>A0A0A6USL0_ACTUT</name>
<dbReference type="InterPro" id="IPR025576">
    <property type="entry name" value="YwiC"/>
</dbReference>
<feature type="transmembrane region" description="Helical" evidence="1">
    <location>
        <begin position="225"/>
        <end position="242"/>
    </location>
</feature>
<dbReference type="Pfam" id="PF14256">
    <property type="entry name" value="YwiC"/>
    <property type="match status" value="1"/>
</dbReference>
<keyword evidence="3" id="KW-1185">Reference proteome</keyword>
<feature type="transmembrane region" description="Helical" evidence="1">
    <location>
        <begin position="150"/>
        <end position="167"/>
    </location>
</feature>
<reference evidence="2 3" key="1">
    <citation type="submission" date="2014-10" db="EMBL/GenBank/DDBJ databases">
        <title>Draft genome sequence of Actinoplanes utahensis NRRL 12052.</title>
        <authorList>
            <person name="Velasco-Bucheli B."/>
            <person name="del Cerro C."/>
            <person name="Hormigo D."/>
            <person name="Garcia J.L."/>
            <person name="Acebal C."/>
            <person name="Arroyo M."/>
            <person name="de la Mata I."/>
        </authorList>
    </citation>
    <scope>NUCLEOTIDE SEQUENCE [LARGE SCALE GENOMIC DNA]</scope>
    <source>
        <strain evidence="2 3">NRRL 12052</strain>
    </source>
</reference>